<dbReference type="EMBL" id="BSOO01000002">
    <property type="protein sequence ID" value="GLR46563.1"/>
    <property type="molecule type" value="Genomic_DNA"/>
</dbReference>
<keyword evidence="3" id="KW-1185">Reference proteome</keyword>
<proteinExistence type="predicted"/>
<feature type="signal peptide" evidence="1">
    <location>
        <begin position="1"/>
        <end position="26"/>
    </location>
</feature>
<dbReference type="RefSeq" id="WP_051676641.1">
    <property type="nucleotide sequence ID" value="NZ_BSOO01000002.1"/>
</dbReference>
<keyword evidence="1" id="KW-0732">Signal</keyword>
<evidence type="ECO:0000313" key="2">
    <source>
        <dbReference type="EMBL" id="GLR46563.1"/>
    </source>
</evidence>
<evidence type="ECO:0000313" key="3">
    <source>
        <dbReference type="Proteomes" id="UP001156703"/>
    </source>
</evidence>
<comment type="caution">
    <text evidence="2">The sequence shown here is derived from an EMBL/GenBank/DDBJ whole genome shotgun (WGS) entry which is preliminary data.</text>
</comment>
<protein>
    <submittedName>
        <fullName evidence="2">Uncharacterized protein</fullName>
    </submittedName>
</protein>
<organism evidence="2 3">
    <name type="scientific">Sphingomonas astaxanthinifaciens DSM 22298</name>
    <dbReference type="NCBI Taxonomy" id="1123267"/>
    <lineage>
        <taxon>Bacteria</taxon>
        <taxon>Pseudomonadati</taxon>
        <taxon>Pseudomonadota</taxon>
        <taxon>Alphaproteobacteria</taxon>
        <taxon>Sphingomonadales</taxon>
        <taxon>Sphingomonadaceae</taxon>
        <taxon>Sphingomonas</taxon>
    </lineage>
</organism>
<sequence>MSAPLRFLGLAIVSYVGLRTASSALALQPIPTATPPAFPAGATQQAQAEVPLPPPGVPADMGPPPGAYPAPYGYPYPYGYPQQAAMAAPMMPPMQYLPYPVPAMMAAPRMPRGLYYPAPYPVAASEAPARAPRDQATELASYETGEGGGGGYEQPSAPLDQWPAIGTVGSVAAAGLQRTPGWRKGNDDAAPLDTVAPKRWSVDAWALLRPPRQGALSLTDPGRGLNPGLASAGALGGSQAGLRITWRPLNSIGVHVRASTALLPQGRGGQTMAGGEAALGLSWQPFRQIPVRLLAERRQRLGSALGGGRNDFAFLAEGGISDQRLPYGIRLDGYGQAGVVGLSSRDLFADGALTATYPFMPRLAIGGGVWGGIQPGLYRFDAGPRLSYQRSPRLRVHLDYRFRAFGNADPVSGPALTLAAGF</sequence>
<reference evidence="3" key="1">
    <citation type="journal article" date="2019" name="Int. J. Syst. Evol. Microbiol.">
        <title>The Global Catalogue of Microorganisms (GCM) 10K type strain sequencing project: providing services to taxonomists for standard genome sequencing and annotation.</title>
        <authorList>
            <consortium name="The Broad Institute Genomics Platform"/>
            <consortium name="The Broad Institute Genome Sequencing Center for Infectious Disease"/>
            <person name="Wu L."/>
            <person name="Ma J."/>
        </authorList>
    </citation>
    <scope>NUCLEOTIDE SEQUENCE [LARGE SCALE GENOMIC DNA]</scope>
    <source>
        <strain evidence="3">NBRC 102146</strain>
    </source>
</reference>
<accession>A0ABQ5Z6P7</accession>
<evidence type="ECO:0000256" key="1">
    <source>
        <dbReference type="SAM" id="SignalP"/>
    </source>
</evidence>
<feature type="chain" id="PRO_5045513256" evidence="1">
    <location>
        <begin position="27"/>
        <end position="422"/>
    </location>
</feature>
<gene>
    <name evidence="2" type="ORF">GCM10007925_02740</name>
</gene>
<name>A0ABQ5Z6P7_9SPHN</name>
<dbReference type="Proteomes" id="UP001156703">
    <property type="component" value="Unassembled WGS sequence"/>
</dbReference>